<keyword evidence="17" id="KW-1185">Reference proteome</keyword>
<accession>A0ABQ7GDE5</accession>
<keyword evidence="6" id="KW-0328">Glycosyltransferase</keyword>
<comment type="catalytic activity">
    <reaction evidence="13">
        <text>an alpha-D-Glc-(1-&gt;3)-alpha-D-Glc-(1-&gt;3)-alpha-D-Man-(1-&gt;2)-alpha-D-Man-(1-&gt;2)-alpha-D-Man-(1-&gt;3)-[alpha-D-Man-(1-&gt;2)-alpha-D-Man-(1-&gt;3)-[alpha-D-Man-(1-&gt;2)-alpha-D-Man-(1-&gt;6)]-alpha-D-Man-(1-&gt;6)]-beta-D-Man-(1-&gt;4)-beta-D-GlcNAc-(1-&gt;4)-alpha-D-GlcNAc-diphospho-di-trans,poly-cis-dolichol + a di-trans,poly-cis-dolichyl beta-D-glucosyl phosphate = a alpha-D-Glc-(1-&gt;2)-alpha-D-Glc-(1-&gt;3)-alpha-D-Glc-(1-&gt;3)-alpha-D-Man-(1-&gt;2)-alpha-D-Man-(1-&gt;2)-alpha-D-Man-(1-&gt;3)-[alpha-D-Man-(1-&gt;2)-alpha-D-Man-(1-&gt;3)-[alpha-D-Man-(1-&gt;2)-alpha-D-Man-(1-&gt;6)]-alpha-D-Man-(1-&gt;6)]-beta-D-Man-(1-&gt;4)-beta-D-GlcNAc-(1-&gt;4)-alpha-D-GlcNAc-diphospho-di-trans,poly-cis-dolichol + a di-trans,poly-cis-dolichyl phosphate + H(+)</text>
        <dbReference type="Rhea" id="RHEA:29543"/>
        <dbReference type="Rhea" id="RHEA-COMP:19498"/>
        <dbReference type="Rhea" id="RHEA-COMP:19502"/>
        <dbReference type="Rhea" id="RHEA-COMP:19512"/>
        <dbReference type="Rhea" id="RHEA-COMP:19522"/>
        <dbReference type="ChEBI" id="CHEBI:15378"/>
        <dbReference type="ChEBI" id="CHEBI:57525"/>
        <dbReference type="ChEBI" id="CHEBI:57683"/>
        <dbReference type="ChEBI" id="CHEBI:132522"/>
        <dbReference type="ChEBI" id="CHEBI:132523"/>
        <dbReference type="EC" id="2.4.1.256"/>
    </reaction>
    <physiologicalReaction direction="left-to-right" evidence="13">
        <dbReference type="Rhea" id="RHEA:29544"/>
    </physiologicalReaction>
</comment>
<keyword evidence="9" id="KW-0256">Endoplasmic reticulum</keyword>
<keyword evidence="7" id="KW-0808">Transferase</keyword>
<keyword evidence="11 15" id="KW-0472">Membrane</keyword>
<evidence type="ECO:0000256" key="4">
    <source>
        <dbReference type="ARBA" id="ARBA00011967"/>
    </source>
</evidence>
<comment type="function">
    <text evidence="12">Dol-P-Glc:Glc(2)Man(9)GlcNAc(2)-PP-Dol alpha-1,2-glucosyltransferase that operates in the biosynthetic pathway of dolichol-linked oligosaccharides, the glycan precursors employed in protein asparagine (N)-glycosylation. The assembly of dolichol-linked oligosaccharides begins on the cytosolic side of the endoplasmic reticulum membrane and finishes in its lumen. The sequential addition of sugars to dolichol pyrophosphate produces dolichol-linked oligosaccharides containing fourteen sugars, including two GlcNAcs, nine mannoses and three glucoses. Once assembled, the oligosaccharide is transferred from the lipid to nascent proteins by oligosaccharyltransferases. In the lumen of the endoplasmic reticulum, adds the third and last glucose residue from dolichyl phosphate glucose (Dol-P-Glc) onto the lipid-linked oligosaccharide intermediate Glc(2)Man(9)GlcNAc(2)-PP-Dol to produce Glc(3)Man(9)GlcNAc(2)-PP-Dol.</text>
</comment>
<evidence type="ECO:0000256" key="2">
    <source>
        <dbReference type="ARBA" id="ARBA00004922"/>
    </source>
</evidence>
<keyword evidence="8 15" id="KW-0812">Transmembrane</keyword>
<feature type="compositionally biased region" description="Basic and acidic residues" evidence="14">
    <location>
        <begin position="201"/>
        <end position="214"/>
    </location>
</feature>
<feature type="region of interest" description="Disordered" evidence="14">
    <location>
        <begin position="180"/>
        <end position="230"/>
    </location>
</feature>
<evidence type="ECO:0000256" key="11">
    <source>
        <dbReference type="ARBA" id="ARBA00023136"/>
    </source>
</evidence>
<evidence type="ECO:0000256" key="3">
    <source>
        <dbReference type="ARBA" id="ARBA00010600"/>
    </source>
</evidence>
<feature type="compositionally biased region" description="Polar residues" evidence="14">
    <location>
        <begin position="186"/>
        <end position="200"/>
    </location>
</feature>
<evidence type="ECO:0000256" key="1">
    <source>
        <dbReference type="ARBA" id="ARBA00004477"/>
    </source>
</evidence>
<comment type="pathway">
    <text evidence="2">Protein modification; protein glycosylation.</text>
</comment>
<protein>
    <recommendedName>
        <fullName evidence="5">Dol-P-Glc:Glc(2)Man(9)GlcNAc(2)-PP-Dol alpha-1,2-glucosyltransferase</fullName>
        <ecNumber evidence="4">2.4.1.256</ecNumber>
    </recommendedName>
</protein>
<evidence type="ECO:0000256" key="13">
    <source>
        <dbReference type="ARBA" id="ARBA00048064"/>
    </source>
</evidence>
<evidence type="ECO:0000256" key="10">
    <source>
        <dbReference type="ARBA" id="ARBA00022989"/>
    </source>
</evidence>
<evidence type="ECO:0000313" key="16">
    <source>
        <dbReference type="EMBL" id="KAF5832620.1"/>
    </source>
</evidence>
<proteinExistence type="inferred from homology"/>
<organism evidence="16 17">
    <name type="scientific">Dunaliella salina</name>
    <name type="common">Green alga</name>
    <name type="synonym">Protococcus salinus</name>
    <dbReference type="NCBI Taxonomy" id="3046"/>
    <lineage>
        <taxon>Eukaryota</taxon>
        <taxon>Viridiplantae</taxon>
        <taxon>Chlorophyta</taxon>
        <taxon>core chlorophytes</taxon>
        <taxon>Chlorophyceae</taxon>
        <taxon>CS clade</taxon>
        <taxon>Chlamydomonadales</taxon>
        <taxon>Dunaliellaceae</taxon>
        <taxon>Dunaliella</taxon>
    </lineage>
</organism>
<dbReference type="InterPro" id="IPR016900">
    <property type="entry name" value="Alg10"/>
</dbReference>
<feature type="transmembrane region" description="Helical" evidence="15">
    <location>
        <begin position="113"/>
        <end position="133"/>
    </location>
</feature>
<sequence length="285" mass="31415">MKPYLGAATASLRAINTALWVLCFYTLHAILQQQQHQHQHQQPPPCSSGDKAQQQVAERSEPDQVQGRQQHSLSSACDSSSLTSLVSHLRSPSSPCLWAATLSFFPLHWFYSVLFYTDVGAHLFLLACLLLSMQQRFGFAAAAGAAAVMFRQTNAVWVAFILGAAVLRIARDCQVQQHACGPQEQPGVQGNSLNTASADQTEPRPHRQSDKRNQQQEQQQEQEQEQGSDAAGVAGVLSTVEAVWRFRGRILFLLWPLSLVPAAFAAFLVVNKVGEHVLGRTRWAC</sequence>
<comment type="caution">
    <text evidence="16">The sequence shown here is derived from an EMBL/GenBank/DDBJ whole genome shotgun (WGS) entry which is preliminary data.</text>
</comment>
<evidence type="ECO:0000256" key="9">
    <source>
        <dbReference type="ARBA" id="ARBA00022824"/>
    </source>
</evidence>
<comment type="similarity">
    <text evidence="3">Belongs to the ALG10 glucosyltransferase family.</text>
</comment>
<evidence type="ECO:0000256" key="6">
    <source>
        <dbReference type="ARBA" id="ARBA00022676"/>
    </source>
</evidence>
<feature type="region of interest" description="Disordered" evidence="14">
    <location>
        <begin position="38"/>
        <end position="70"/>
    </location>
</feature>
<feature type="transmembrane region" description="Helical" evidence="15">
    <location>
        <begin position="12"/>
        <end position="31"/>
    </location>
</feature>
<comment type="subcellular location">
    <subcellularLocation>
        <location evidence="1">Endoplasmic reticulum membrane</location>
        <topology evidence="1">Multi-pass membrane protein</topology>
    </subcellularLocation>
</comment>
<dbReference type="PANTHER" id="PTHR12989:SF10">
    <property type="entry name" value="DOL-P-GLC:GLC(2)MAN(9)GLCNAC(2)-PP-DOL ALPHA-1,2-GLUCOSYLTRANSFERASE-RELATED"/>
    <property type="match status" value="1"/>
</dbReference>
<evidence type="ECO:0000256" key="5">
    <source>
        <dbReference type="ARBA" id="ARBA00018512"/>
    </source>
</evidence>
<evidence type="ECO:0000256" key="14">
    <source>
        <dbReference type="SAM" id="MobiDB-lite"/>
    </source>
</evidence>
<evidence type="ECO:0000313" key="17">
    <source>
        <dbReference type="Proteomes" id="UP000815325"/>
    </source>
</evidence>
<feature type="transmembrane region" description="Helical" evidence="15">
    <location>
        <begin position="139"/>
        <end position="167"/>
    </location>
</feature>
<keyword evidence="10 15" id="KW-1133">Transmembrane helix</keyword>
<gene>
    <name evidence="16" type="ORF">DUNSADRAFT_11437</name>
</gene>
<dbReference type="EMBL" id="MU069860">
    <property type="protein sequence ID" value="KAF5832620.1"/>
    <property type="molecule type" value="Genomic_DNA"/>
</dbReference>
<reference evidence="16" key="1">
    <citation type="submission" date="2017-08" db="EMBL/GenBank/DDBJ databases">
        <authorList>
            <person name="Polle J.E."/>
            <person name="Barry K."/>
            <person name="Cushman J."/>
            <person name="Schmutz J."/>
            <person name="Tran D."/>
            <person name="Hathwaick L.T."/>
            <person name="Yim W.C."/>
            <person name="Jenkins J."/>
            <person name="Mckie-Krisberg Z.M."/>
            <person name="Prochnik S."/>
            <person name="Lindquist E."/>
            <person name="Dockter R.B."/>
            <person name="Adam C."/>
            <person name="Molina H."/>
            <person name="Bunkerborg J."/>
            <person name="Jin E."/>
            <person name="Buchheim M."/>
            <person name="Magnuson J."/>
        </authorList>
    </citation>
    <scope>NUCLEOTIDE SEQUENCE</scope>
    <source>
        <strain evidence="16">CCAP 19/18</strain>
    </source>
</reference>
<evidence type="ECO:0000256" key="8">
    <source>
        <dbReference type="ARBA" id="ARBA00022692"/>
    </source>
</evidence>
<dbReference type="Pfam" id="PF04922">
    <property type="entry name" value="DIE2_ALG10"/>
    <property type="match status" value="1"/>
</dbReference>
<evidence type="ECO:0000256" key="15">
    <source>
        <dbReference type="SAM" id="Phobius"/>
    </source>
</evidence>
<dbReference type="PANTHER" id="PTHR12989">
    <property type="entry name" value="ALPHA-1,2-GLUCOSYLTRANSFERASE ALG10"/>
    <property type="match status" value="1"/>
</dbReference>
<evidence type="ECO:0000256" key="12">
    <source>
        <dbReference type="ARBA" id="ARBA00044727"/>
    </source>
</evidence>
<name>A0ABQ7GDE5_DUNSA</name>
<evidence type="ECO:0000256" key="7">
    <source>
        <dbReference type="ARBA" id="ARBA00022679"/>
    </source>
</evidence>
<dbReference type="EC" id="2.4.1.256" evidence="4"/>
<feature type="transmembrane region" description="Helical" evidence="15">
    <location>
        <begin position="250"/>
        <end position="270"/>
    </location>
</feature>
<dbReference type="Proteomes" id="UP000815325">
    <property type="component" value="Unassembled WGS sequence"/>
</dbReference>